<evidence type="ECO:0000313" key="2">
    <source>
        <dbReference type="Proteomes" id="UP000199664"/>
    </source>
</evidence>
<accession>A0A1H7YFX8</accession>
<keyword evidence="2" id="KW-1185">Reference proteome</keyword>
<dbReference type="STRING" id="1036779.SAMN04515666_111178"/>
<dbReference type="RefSeq" id="WP_091841759.1">
    <property type="nucleotide sequence ID" value="NZ_FOAN01000011.1"/>
</dbReference>
<protein>
    <submittedName>
        <fullName evidence="1">Uncharacterized protein</fullName>
    </submittedName>
</protein>
<sequence length="192" mass="20912">MVSSLSTSVQSAATSGRKKTAKHPVFAVTLFNSRGTCLFQLTLQACSYPDAVARAQNAYCHVLLGLSDLRDLKSDEENLTVDPSRTIVTPARTPGSIRLTYFVRIAGEPQPVEHMRRLRKDDAIALLRSVAEADTALLRVLTEARTIDLCPAHIWSPGSGWLTIDSCFRVTDANGRMRALHPASPALRLAAV</sequence>
<reference evidence="2" key="1">
    <citation type="submission" date="2016-10" db="EMBL/GenBank/DDBJ databases">
        <authorList>
            <person name="Varghese N."/>
            <person name="Submissions S."/>
        </authorList>
    </citation>
    <scope>NUCLEOTIDE SEQUENCE [LARGE SCALE GENOMIC DNA]</scope>
    <source>
        <strain evidence="2">LMG 26383,CCUG 61248,R- 45681</strain>
    </source>
</reference>
<dbReference type="Proteomes" id="UP000199664">
    <property type="component" value="Unassembled WGS sequence"/>
</dbReference>
<organism evidence="1 2">
    <name type="scientific">Bosea lupini</name>
    <dbReference type="NCBI Taxonomy" id="1036779"/>
    <lineage>
        <taxon>Bacteria</taxon>
        <taxon>Pseudomonadati</taxon>
        <taxon>Pseudomonadota</taxon>
        <taxon>Alphaproteobacteria</taxon>
        <taxon>Hyphomicrobiales</taxon>
        <taxon>Boseaceae</taxon>
        <taxon>Bosea</taxon>
    </lineage>
</organism>
<dbReference type="EMBL" id="FOAN01000011">
    <property type="protein sequence ID" value="SEM44774.1"/>
    <property type="molecule type" value="Genomic_DNA"/>
</dbReference>
<evidence type="ECO:0000313" key="1">
    <source>
        <dbReference type="EMBL" id="SEM44774.1"/>
    </source>
</evidence>
<gene>
    <name evidence="1" type="ORF">SAMN04515666_111178</name>
</gene>
<dbReference type="AlphaFoldDB" id="A0A1H7YFX8"/>
<name>A0A1H7YFX8_9HYPH</name>
<proteinExistence type="predicted"/>